<accession>A0A843U8I2</accession>
<evidence type="ECO:0000313" key="2">
    <source>
        <dbReference type="EMBL" id="MQL78377.1"/>
    </source>
</evidence>
<name>A0A843U8I2_COLES</name>
<feature type="compositionally biased region" description="Basic and acidic residues" evidence="1">
    <location>
        <begin position="1"/>
        <end position="17"/>
    </location>
</feature>
<gene>
    <name evidence="2" type="ORF">Taro_010819</name>
</gene>
<sequence length="119" mass="13330">MRDGKRGRGRAEEEEGRRGRRRRGRRWGFTPSLPGSLQTHTCTGALHLTRLFQSPNNGSLIHLFLLCPRKGRGTMLGAYGHVGGRRCEKDTGANGAENEAQISCVHWRCDKILVHRLAL</sequence>
<proteinExistence type="predicted"/>
<keyword evidence="3" id="KW-1185">Reference proteome</keyword>
<evidence type="ECO:0000313" key="3">
    <source>
        <dbReference type="Proteomes" id="UP000652761"/>
    </source>
</evidence>
<evidence type="ECO:0000256" key="1">
    <source>
        <dbReference type="SAM" id="MobiDB-lite"/>
    </source>
</evidence>
<dbReference type="EMBL" id="NMUH01000397">
    <property type="protein sequence ID" value="MQL78377.1"/>
    <property type="molecule type" value="Genomic_DNA"/>
</dbReference>
<protein>
    <submittedName>
        <fullName evidence="2">Uncharacterized protein</fullName>
    </submittedName>
</protein>
<feature type="region of interest" description="Disordered" evidence="1">
    <location>
        <begin position="1"/>
        <end position="30"/>
    </location>
</feature>
<dbReference type="Proteomes" id="UP000652761">
    <property type="component" value="Unassembled WGS sequence"/>
</dbReference>
<reference evidence="2" key="1">
    <citation type="submission" date="2017-07" db="EMBL/GenBank/DDBJ databases">
        <title>Taro Niue Genome Assembly and Annotation.</title>
        <authorList>
            <person name="Atibalentja N."/>
            <person name="Keating K."/>
            <person name="Fields C.J."/>
        </authorList>
    </citation>
    <scope>NUCLEOTIDE SEQUENCE</scope>
    <source>
        <strain evidence="2">Niue_2</strain>
        <tissue evidence="2">Leaf</tissue>
    </source>
</reference>
<dbReference type="AlphaFoldDB" id="A0A843U8I2"/>
<comment type="caution">
    <text evidence="2">The sequence shown here is derived from an EMBL/GenBank/DDBJ whole genome shotgun (WGS) entry which is preliminary data.</text>
</comment>
<organism evidence="2 3">
    <name type="scientific">Colocasia esculenta</name>
    <name type="common">Wild taro</name>
    <name type="synonym">Arum esculentum</name>
    <dbReference type="NCBI Taxonomy" id="4460"/>
    <lineage>
        <taxon>Eukaryota</taxon>
        <taxon>Viridiplantae</taxon>
        <taxon>Streptophyta</taxon>
        <taxon>Embryophyta</taxon>
        <taxon>Tracheophyta</taxon>
        <taxon>Spermatophyta</taxon>
        <taxon>Magnoliopsida</taxon>
        <taxon>Liliopsida</taxon>
        <taxon>Araceae</taxon>
        <taxon>Aroideae</taxon>
        <taxon>Colocasieae</taxon>
        <taxon>Colocasia</taxon>
    </lineage>
</organism>